<sequence length="270" mass="29555">MLHIAAAVLALTDPSGPIVDARIADIIADPERYGGQTLSIRGQIDACYGFTCSICPEEMTPATANDEQCLRISFDSYMSEEDTKGPRDALWTPSARSLVEETFRFSVVTAEGVFNPECLTGRPWPPEAPASNADEVVEIVCVDRAVTWGGVVVRAVHRRIPSNDGLVFDVDFGVLTSAPAEIAVQVETAYRDYLVSLDDGPEDRPLAVFVPQSPDFRPAGEEARLCICLKEECGGDWPVRDISLRARTPNDPYVCYSALRIAGVWRVYPD</sequence>
<comment type="caution">
    <text evidence="1">The sequence shown here is derived from an EMBL/GenBank/DDBJ whole genome shotgun (WGS) entry which is preliminary data.</text>
</comment>
<keyword evidence="2" id="KW-1185">Reference proteome</keyword>
<name>A0A7X5YN56_9CAUL</name>
<organism evidence="1 2">
    <name type="scientific">Brevundimonas alba</name>
    <dbReference type="NCBI Taxonomy" id="74314"/>
    <lineage>
        <taxon>Bacteria</taxon>
        <taxon>Pseudomonadati</taxon>
        <taxon>Pseudomonadota</taxon>
        <taxon>Alphaproteobacteria</taxon>
        <taxon>Caulobacterales</taxon>
        <taxon>Caulobacteraceae</taxon>
        <taxon>Brevundimonas</taxon>
    </lineage>
</organism>
<protein>
    <submittedName>
        <fullName evidence="1">Uncharacterized protein</fullName>
    </submittedName>
</protein>
<evidence type="ECO:0000313" key="2">
    <source>
        <dbReference type="Proteomes" id="UP000587415"/>
    </source>
</evidence>
<dbReference type="AlphaFoldDB" id="A0A7X5YN56"/>
<dbReference type="EMBL" id="JAATJM010000001">
    <property type="protein sequence ID" value="NJC41590.1"/>
    <property type="molecule type" value="Genomic_DNA"/>
</dbReference>
<reference evidence="1 2" key="1">
    <citation type="submission" date="2020-03" db="EMBL/GenBank/DDBJ databases">
        <title>Genomic Encyclopedia of Type Strains, Phase IV (KMG-IV): sequencing the most valuable type-strain genomes for metagenomic binning, comparative biology and taxonomic classification.</title>
        <authorList>
            <person name="Goeker M."/>
        </authorList>
    </citation>
    <scope>NUCLEOTIDE SEQUENCE [LARGE SCALE GENOMIC DNA]</scope>
    <source>
        <strain evidence="1 2">DSM 4736</strain>
    </source>
</reference>
<proteinExistence type="predicted"/>
<accession>A0A7X5YN56</accession>
<evidence type="ECO:0000313" key="1">
    <source>
        <dbReference type="EMBL" id="NJC41590.1"/>
    </source>
</evidence>
<dbReference type="Proteomes" id="UP000587415">
    <property type="component" value="Unassembled WGS sequence"/>
</dbReference>
<gene>
    <name evidence="1" type="ORF">GGQ87_001848</name>
</gene>
<dbReference type="RefSeq" id="WP_168046812.1">
    <property type="nucleotide sequence ID" value="NZ_JAATJM010000001.1"/>
</dbReference>